<feature type="domain" description="Phosphoesterase HXTX" evidence="3">
    <location>
        <begin position="105"/>
        <end position="184"/>
    </location>
</feature>
<gene>
    <name evidence="4" type="ORF">LFMFKLDH_00022</name>
</gene>
<dbReference type="PANTHER" id="PTHR35561">
    <property type="entry name" value="RNA 2',3'-CYCLIC PHOSPHODIESTERASE"/>
    <property type="match status" value="1"/>
</dbReference>
<evidence type="ECO:0000259" key="3">
    <source>
        <dbReference type="Pfam" id="PF02834"/>
    </source>
</evidence>
<dbReference type="PANTHER" id="PTHR35561:SF1">
    <property type="entry name" value="RNA 2',3'-CYCLIC PHOSPHODIESTERASE"/>
    <property type="match status" value="1"/>
</dbReference>
<dbReference type="SUPFAM" id="SSF55144">
    <property type="entry name" value="LigT-like"/>
    <property type="match status" value="1"/>
</dbReference>
<dbReference type="HAMAP" id="MF_01940">
    <property type="entry name" value="RNA_CPDase"/>
    <property type="match status" value="1"/>
</dbReference>
<accession>A0A7G9Z534</accession>
<dbReference type="EC" id="3.1.4.58" evidence="2"/>
<protein>
    <recommendedName>
        <fullName evidence="2">RNA 2',3'-cyclic phosphodiesterase</fullName>
        <shortName evidence="2">RNA 2',3'-CPDase</shortName>
        <ecNumber evidence="2">3.1.4.58</ecNumber>
    </recommendedName>
</protein>
<dbReference type="InterPro" id="IPR009097">
    <property type="entry name" value="Cyclic_Pdiesterase"/>
</dbReference>
<feature type="short sequence motif" description="HXTX 2" evidence="2">
    <location>
        <begin position="132"/>
        <end position="135"/>
    </location>
</feature>
<feature type="active site" description="Proton donor" evidence="2">
    <location>
        <position position="43"/>
    </location>
</feature>
<keyword evidence="1 2" id="KW-0378">Hydrolase</keyword>
<dbReference type="InterPro" id="IPR014051">
    <property type="entry name" value="Phosphoesterase_HXTX"/>
</dbReference>
<dbReference type="GO" id="GO:0008664">
    <property type="term" value="F:RNA 2',3'-cyclic 3'-phosphodiesterase activity"/>
    <property type="evidence" value="ECO:0007669"/>
    <property type="project" value="UniProtKB-EC"/>
</dbReference>
<reference evidence="4" key="1">
    <citation type="submission" date="2020-06" db="EMBL/GenBank/DDBJ databases">
        <title>Unique genomic features of the anaerobic methanotrophic archaea.</title>
        <authorList>
            <person name="Chadwick G.L."/>
            <person name="Skennerton C.T."/>
            <person name="Laso-Perez R."/>
            <person name="Leu A.O."/>
            <person name="Speth D.R."/>
            <person name="Yu H."/>
            <person name="Morgan-Lang C."/>
            <person name="Hatzenpichler R."/>
            <person name="Goudeau D."/>
            <person name="Malmstrom R."/>
            <person name="Brazelton W.J."/>
            <person name="Woyke T."/>
            <person name="Hallam S.J."/>
            <person name="Tyson G.W."/>
            <person name="Wegener G."/>
            <person name="Boetius A."/>
            <person name="Orphan V."/>
        </authorList>
    </citation>
    <scope>NUCLEOTIDE SEQUENCE</scope>
</reference>
<dbReference type="Gene3D" id="3.90.1140.10">
    <property type="entry name" value="Cyclic phosphodiesterase"/>
    <property type="match status" value="1"/>
</dbReference>
<feature type="active site" description="Proton acceptor" evidence="2">
    <location>
        <position position="132"/>
    </location>
</feature>
<evidence type="ECO:0000256" key="1">
    <source>
        <dbReference type="ARBA" id="ARBA00022801"/>
    </source>
</evidence>
<dbReference type="EMBL" id="MT631611">
    <property type="protein sequence ID" value="QNO55368.1"/>
    <property type="molecule type" value="Genomic_DNA"/>
</dbReference>
<dbReference type="AlphaFoldDB" id="A0A7G9Z534"/>
<proteinExistence type="inferred from homology"/>
<comment type="function">
    <text evidence="2">Hydrolyzes RNA 2',3'-cyclic phosphodiester to an RNA 2'-phosphomonoester.</text>
</comment>
<evidence type="ECO:0000256" key="2">
    <source>
        <dbReference type="HAMAP-Rule" id="MF_01940"/>
    </source>
</evidence>
<dbReference type="NCBIfam" id="TIGR02258">
    <property type="entry name" value="2_5_ligase"/>
    <property type="match status" value="1"/>
</dbReference>
<comment type="catalytic activity">
    <reaction evidence="2">
        <text>a 3'-end 2',3'-cyclophospho-ribonucleotide-RNA + H2O = a 3'-end 2'-phospho-ribonucleotide-RNA + H(+)</text>
        <dbReference type="Rhea" id="RHEA:11828"/>
        <dbReference type="Rhea" id="RHEA-COMP:10464"/>
        <dbReference type="Rhea" id="RHEA-COMP:17353"/>
        <dbReference type="ChEBI" id="CHEBI:15377"/>
        <dbReference type="ChEBI" id="CHEBI:15378"/>
        <dbReference type="ChEBI" id="CHEBI:83064"/>
        <dbReference type="ChEBI" id="CHEBI:173113"/>
        <dbReference type="EC" id="3.1.4.58"/>
    </reaction>
</comment>
<comment type="similarity">
    <text evidence="2">Belongs to the 2H phosphoesterase superfamily. ThpR family.</text>
</comment>
<name>A0A7G9Z534_9EURY</name>
<feature type="domain" description="Phosphoesterase HXTX" evidence="3">
    <location>
        <begin position="8"/>
        <end position="84"/>
    </location>
</feature>
<evidence type="ECO:0000313" key="4">
    <source>
        <dbReference type="EMBL" id="QNO55368.1"/>
    </source>
</evidence>
<dbReference type="GO" id="GO:0004113">
    <property type="term" value="F:2',3'-cyclic-nucleotide 3'-phosphodiesterase activity"/>
    <property type="evidence" value="ECO:0007669"/>
    <property type="project" value="InterPro"/>
</dbReference>
<feature type="short sequence motif" description="HXTX 1" evidence="2">
    <location>
        <begin position="43"/>
        <end position="46"/>
    </location>
</feature>
<sequence>MRSFIALDLSKEIRERIKEIEKQFVGMEQTGAKLKFVNPWQMHQTVKFLGEVPEDNVHLIKNALSEITQKPFDIELRGVGFFPEAKLEKARNIRVIWIGIWRGIEELKALQADVESKMHVLGFPFEKRFSAHTTLCRVKKPLSREEIGPILNKIAELRDVEAGKMHVEELKLKKSTLTPKGPIYEDIYVKKLV</sequence>
<organism evidence="4">
    <name type="scientific">Candidatus Methanophaga sp. ANME-1 ERB7</name>
    <dbReference type="NCBI Taxonomy" id="2759913"/>
    <lineage>
        <taxon>Archaea</taxon>
        <taxon>Methanobacteriati</taxon>
        <taxon>Methanobacteriota</taxon>
        <taxon>Stenosarchaea group</taxon>
        <taxon>Methanomicrobia</taxon>
        <taxon>Candidatus Methanophagales</taxon>
        <taxon>Candidatus Methanophagaceae</taxon>
        <taxon>Candidatus Methanophaga</taxon>
    </lineage>
</organism>
<dbReference type="InterPro" id="IPR004175">
    <property type="entry name" value="RNA_CPDase"/>
</dbReference>
<dbReference type="Pfam" id="PF02834">
    <property type="entry name" value="LigT_PEase"/>
    <property type="match status" value="2"/>
</dbReference>